<keyword evidence="1" id="KW-0863">Zinc-finger</keyword>
<dbReference type="GO" id="GO:0004722">
    <property type="term" value="F:protein serine/threonine phosphatase activity"/>
    <property type="evidence" value="ECO:0007669"/>
    <property type="project" value="InterPro"/>
</dbReference>
<accession>A0A9P1CF45</accession>
<dbReference type="CDD" id="cd00143">
    <property type="entry name" value="PP2Cc"/>
    <property type="match status" value="1"/>
</dbReference>
<feature type="domain" description="PPM-type phosphatase" evidence="3">
    <location>
        <begin position="134"/>
        <end position="432"/>
    </location>
</feature>
<organism evidence="4">
    <name type="scientific">Cladocopium goreaui</name>
    <dbReference type="NCBI Taxonomy" id="2562237"/>
    <lineage>
        <taxon>Eukaryota</taxon>
        <taxon>Sar</taxon>
        <taxon>Alveolata</taxon>
        <taxon>Dinophyceae</taxon>
        <taxon>Suessiales</taxon>
        <taxon>Symbiodiniaceae</taxon>
        <taxon>Cladocopium</taxon>
    </lineage>
</organism>
<dbReference type="EMBL" id="CAMXCT020001466">
    <property type="protein sequence ID" value="CAL1143730.1"/>
    <property type="molecule type" value="Genomic_DNA"/>
</dbReference>
<dbReference type="GO" id="GO:0008270">
    <property type="term" value="F:zinc ion binding"/>
    <property type="evidence" value="ECO:0007669"/>
    <property type="project" value="UniProtKB-KW"/>
</dbReference>
<evidence type="ECO:0000259" key="2">
    <source>
        <dbReference type="PROSITE" id="PS50157"/>
    </source>
</evidence>
<dbReference type="SUPFAM" id="SSF81606">
    <property type="entry name" value="PP2C-like"/>
    <property type="match status" value="1"/>
</dbReference>
<protein>
    <submittedName>
        <fullName evidence="5">PPM-type phosphatase domain-containing protein</fullName>
    </submittedName>
</protein>
<dbReference type="InterPro" id="IPR015655">
    <property type="entry name" value="PP2C"/>
</dbReference>
<dbReference type="SMART" id="SM00332">
    <property type="entry name" value="PP2Cc"/>
    <property type="match status" value="1"/>
</dbReference>
<dbReference type="PROSITE" id="PS50157">
    <property type="entry name" value="ZINC_FINGER_C2H2_2"/>
    <property type="match status" value="1"/>
</dbReference>
<evidence type="ECO:0000256" key="1">
    <source>
        <dbReference type="PROSITE-ProRule" id="PRU00042"/>
    </source>
</evidence>
<gene>
    <name evidence="4" type="ORF">C1SCF055_LOCUS17351</name>
</gene>
<feature type="domain" description="C2H2-type" evidence="2">
    <location>
        <begin position="8"/>
        <end position="33"/>
    </location>
</feature>
<dbReference type="PANTHER" id="PTHR47992">
    <property type="entry name" value="PROTEIN PHOSPHATASE"/>
    <property type="match status" value="1"/>
</dbReference>
<evidence type="ECO:0000259" key="3">
    <source>
        <dbReference type="PROSITE" id="PS51746"/>
    </source>
</evidence>
<sequence length="436" mass="47831">MAAVAPQHICYLCTRKFTDAAALKTHEQYSQLHQQNLDRQDGVIRQHKEEVISSVNRLRQQLHDAVSSSNPVTSSRAGAIETQLRQQIGEFSQAQEAIEYRRAGSDPAKQIRNAQAGTFRATRHEMRCGRLHFEVGAACWQGGKEMNEDRFVLDIELLSSDGLSVPGIMVLDGHSGSRCVDHLVERLPAGLQARVASKPLLSDDFLREAVVEACAMVDEEFLTWARQQEAMDGSTLLLALIYETASQPGKTRLLVANVGDSRGILCRATAPDSSGPQGLQVFRLSEDHKPNREDERQRIEALGGTVDLHGVWRVICPEQVVFGGRTIARWGLAVSRAFGDLLLKEPYKYGCTKVLPGQLVSAEPELRLVELDPSLDRFVVLACDGIWDVLQDQDAGAVCAGQCGVELAAHCLVKHAFAAGSMDNLTAVVLTWRVCG</sequence>
<dbReference type="PROSITE" id="PS51746">
    <property type="entry name" value="PPM_2"/>
    <property type="match status" value="1"/>
</dbReference>
<name>A0A9P1CF45_9DINO</name>
<dbReference type="AlphaFoldDB" id="A0A9P1CF45"/>
<dbReference type="InterPro" id="IPR001932">
    <property type="entry name" value="PPM-type_phosphatase-like_dom"/>
</dbReference>
<dbReference type="Pfam" id="PF00481">
    <property type="entry name" value="PP2C"/>
    <property type="match status" value="1"/>
</dbReference>
<comment type="caution">
    <text evidence="4">The sequence shown here is derived from an EMBL/GenBank/DDBJ whole genome shotgun (WGS) entry which is preliminary data.</text>
</comment>
<evidence type="ECO:0000313" key="4">
    <source>
        <dbReference type="EMBL" id="CAI3990355.1"/>
    </source>
</evidence>
<reference evidence="5 6" key="2">
    <citation type="submission" date="2024-05" db="EMBL/GenBank/DDBJ databases">
        <authorList>
            <person name="Chen Y."/>
            <person name="Shah S."/>
            <person name="Dougan E. K."/>
            <person name="Thang M."/>
            <person name="Chan C."/>
        </authorList>
    </citation>
    <scope>NUCLEOTIDE SEQUENCE [LARGE SCALE GENOMIC DNA]</scope>
</reference>
<dbReference type="Gene3D" id="3.60.40.10">
    <property type="entry name" value="PPM-type phosphatase domain"/>
    <property type="match status" value="1"/>
</dbReference>
<dbReference type="InterPro" id="IPR036457">
    <property type="entry name" value="PPM-type-like_dom_sf"/>
</dbReference>
<reference evidence="4" key="1">
    <citation type="submission" date="2022-10" db="EMBL/GenBank/DDBJ databases">
        <authorList>
            <person name="Chen Y."/>
            <person name="Dougan E. K."/>
            <person name="Chan C."/>
            <person name="Rhodes N."/>
            <person name="Thang M."/>
        </authorList>
    </citation>
    <scope>NUCLEOTIDE SEQUENCE</scope>
</reference>
<dbReference type="EMBL" id="CAMXCT010001466">
    <property type="protein sequence ID" value="CAI3990355.1"/>
    <property type="molecule type" value="Genomic_DNA"/>
</dbReference>
<dbReference type="Proteomes" id="UP001152797">
    <property type="component" value="Unassembled WGS sequence"/>
</dbReference>
<keyword evidence="1" id="KW-0479">Metal-binding</keyword>
<evidence type="ECO:0000313" key="6">
    <source>
        <dbReference type="Proteomes" id="UP001152797"/>
    </source>
</evidence>
<keyword evidence="6" id="KW-1185">Reference proteome</keyword>
<dbReference type="EMBL" id="CAMXCT030001466">
    <property type="protein sequence ID" value="CAL4777667.1"/>
    <property type="molecule type" value="Genomic_DNA"/>
</dbReference>
<keyword evidence="1" id="KW-0862">Zinc</keyword>
<dbReference type="OrthoDB" id="10264738at2759"/>
<proteinExistence type="predicted"/>
<evidence type="ECO:0000313" key="5">
    <source>
        <dbReference type="EMBL" id="CAL4777667.1"/>
    </source>
</evidence>
<dbReference type="InterPro" id="IPR013087">
    <property type="entry name" value="Znf_C2H2_type"/>
</dbReference>